<dbReference type="RefSeq" id="WP_051996189.1">
    <property type="nucleotide sequence ID" value="NZ_AZFY01000114.1"/>
</dbReference>
<dbReference type="EMBL" id="BAKI01000056">
    <property type="protein sequence ID" value="GAF37950.1"/>
    <property type="molecule type" value="Genomic_DNA"/>
</dbReference>
<dbReference type="AlphaFoldDB" id="X0QH90"/>
<accession>X0QH90</accession>
<dbReference type="EMBL" id="AZFY01000114">
    <property type="protein sequence ID" value="KRM05013.1"/>
    <property type="molecule type" value="Genomic_DNA"/>
</dbReference>
<dbReference type="Gene3D" id="1.10.10.60">
    <property type="entry name" value="Homeodomain-like"/>
    <property type="match status" value="1"/>
</dbReference>
<reference evidence="2 4" key="2">
    <citation type="journal article" date="2015" name="Genome Announc.">
        <title>Expanding the biotechnology potential of lactobacilli through comparative genomics of 213 strains and associated genera.</title>
        <authorList>
            <person name="Sun Z."/>
            <person name="Harris H.M."/>
            <person name="McCann A."/>
            <person name="Guo C."/>
            <person name="Argimon S."/>
            <person name="Zhang W."/>
            <person name="Yang X."/>
            <person name="Jeffery I.B."/>
            <person name="Cooney J.C."/>
            <person name="Kagawa T.F."/>
            <person name="Liu W."/>
            <person name="Song Y."/>
            <person name="Salvetti E."/>
            <person name="Wrobel A."/>
            <person name="Rasinkangas P."/>
            <person name="Parkhill J."/>
            <person name="Rea M.C."/>
            <person name="O'Sullivan O."/>
            <person name="Ritari J."/>
            <person name="Douillard F.P."/>
            <person name="Paul Ross R."/>
            <person name="Yang R."/>
            <person name="Briner A.E."/>
            <person name="Felis G.E."/>
            <person name="de Vos W.M."/>
            <person name="Barrangou R."/>
            <person name="Klaenhammer T.R."/>
            <person name="Caufield P.W."/>
            <person name="Cui Y."/>
            <person name="Zhang H."/>
            <person name="O'Toole P.W."/>
        </authorList>
    </citation>
    <scope>NUCLEOTIDE SEQUENCE [LARGE SCALE GENOMIC DNA]</scope>
    <source>
        <strain evidence="2 4">DSM 18382</strain>
    </source>
</reference>
<evidence type="ECO:0000313" key="2">
    <source>
        <dbReference type="EMBL" id="KRM05013.1"/>
    </source>
</evidence>
<name>X0QH90_9LACO</name>
<comment type="caution">
    <text evidence="1">The sequence shown here is derived from an EMBL/GenBank/DDBJ whole genome shotgun (WGS) entry which is preliminary data.</text>
</comment>
<evidence type="ECO:0000313" key="3">
    <source>
        <dbReference type="Proteomes" id="UP000019488"/>
    </source>
</evidence>
<dbReference type="PATRIC" id="fig|1423743.5.peg.797"/>
<protein>
    <recommendedName>
        <fullName evidence="5">Nuclease-associated modular DNA-binding 1 domain-containing protein</fullName>
    </recommendedName>
</protein>
<organism evidence="1 3">
    <name type="scientific">Lentilactobacillus farraginis DSM 18382 = JCM 14108</name>
    <dbReference type="NCBI Taxonomy" id="1423743"/>
    <lineage>
        <taxon>Bacteria</taxon>
        <taxon>Bacillati</taxon>
        <taxon>Bacillota</taxon>
        <taxon>Bacilli</taxon>
        <taxon>Lactobacillales</taxon>
        <taxon>Lactobacillaceae</taxon>
        <taxon>Lentilactobacillus</taxon>
    </lineage>
</organism>
<reference evidence="1" key="1">
    <citation type="journal article" date="2014" name="Genome Announc.">
        <title>Draft Genome Sequences of Two Lactobacillus Strains, L. farraginis JCM 14108T and L. composti JCM 14202T, Isolated from Compost of Distilled Shochu Residue.</title>
        <authorList>
            <person name="Yuki M."/>
            <person name="Oshima K."/>
            <person name="Suda W."/>
            <person name="Kitahara M."/>
            <person name="Kitamura K."/>
            <person name="Iida T."/>
            <person name="Hattori M."/>
            <person name="Ohkuma M."/>
        </authorList>
    </citation>
    <scope>NUCLEOTIDE SEQUENCE [LARGE SCALE GENOMIC DNA]</scope>
    <source>
        <strain evidence="1">JCM 14108</strain>
    </source>
</reference>
<keyword evidence="4" id="KW-1185">Reference proteome</keyword>
<proteinExistence type="predicted"/>
<evidence type="ECO:0000313" key="4">
    <source>
        <dbReference type="Proteomes" id="UP000051966"/>
    </source>
</evidence>
<gene>
    <name evidence="2" type="ORF">FD41_GL000776</name>
    <name evidence="1" type="ORF">JCM14108_3041</name>
</gene>
<dbReference type="OrthoDB" id="9803970at2"/>
<evidence type="ECO:0000313" key="1">
    <source>
        <dbReference type="EMBL" id="GAF37950.1"/>
    </source>
</evidence>
<dbReference type="Proteomes" id="UP000051966">
    <property type="component" value="Unassembled WGS sequence"/>
</dbReference>
<dbReference type="Proteomes" id="UP000019488">
    <property type="component" value="Unassembled WGS sequence"/>
</dbReference>
<sequence length="273" mass="31972">MKPIVYKGKTFVSYRQAAKFIDISAMGFSKRYKKYQSGQCTLEELFSTDKHDANKKSLTYHGKTFTSYQEAAQAIGISNATFYRRLKKYHDHQITLDELFLSAHYRDYKLPPFHKKVFENETDAANYVGISLNRFSQRLKKYDKGLYTVDDLYSRNSSYLRAKNLKTIKLHYQGKTFNSYKAAYDYIGISSSAFQSRLKKYLNGEFTIEQLFRSPKHSQGKMIKYHRQTFYSYTEAASFIGISLSGFHKRLQKYASKDITLDELFQPKLPKDK</sequence>
<evidence type="ECO:0008006" key="5">
    <source>
        <dbReference type="Google" id="ProtNLM"/>
    </source>
</evidence>